<protein>
    <submittedName>
        <fullName evidence="1">Gp34 protein</fullName>
    </submittedName>
</protein>
<gene>
    <name evidence="1" type="ORF">G352_23851</name>
</gene>
<proteinExistence type="predicted"/>
<reference evidence="1 2" key="1">
    <citation type="journal article" date="2013" name="Genome Announc.">
        <title>Draft Genome Sequence of Rhodococcus ruber Strain BKS 20-38.</title>
        <authorList>
            <person name="Bala M."/>
            <person name="Kumar S."/>
            <person name="Raghava G.P."/>
            <person name="Mayilraj S."/>
        </authorList>
    </citation>
    <scope>NUCLEOTIDE SEQUENCE [LARGE SCALE GENOMIC DNA]</scope>
    <source>
        <strain evidence="1 2">BKS 20-38</strain>
    </source>
</reference>
<keyword evidence="2" id="KW-1185">Reference proteome</keyword>
<dbReference type="EMBL" id="AOEX01000093">
    <property type="protein sequence ID" value="EME53728.1"/>
    <property type="molecule type" value="Genomic_DNA"/>
</dbReference>
<dbReference type="Proteomes" id="UP000011731">
    <property type="component" value="Unassembled WGS sequence"/>
</dbReference>
<dbReference type="AlphaFoldDB" id="M2YYE7"/>
<sequence length="128" mass="12688">MTVGVSAVNVANKVLDWLRGVAPAAVAGLYVKLHTGDPGAAGASNASVVTTRRQATMNAAAGGSMTLASMSGSWAMTGTETITHISVHDAATGGNFLFSGALSTPRSVVNGDTLTMTSLVVGNTPLAA</sequence>
<dbReference type="InterPro" id="IPR056908">
    <property type="entry name" value="Gp80-like"/>
</dbReference>
<evidence type="ECO:0000313" key="2">
    <source>
        <dbReference type="Proteomes" id="UP000011731"/>
    </source>
</evidence>
<dbReference type="PATRIC" id="fig|1278076.4.peg.4886"/>
<evidence type="ECO:0000313" key="1">
    <source>
        <dbReference type="EMBL" id="EME53728.1"/>
    </source>
</evidence>
<organism evidence="1 2">
    <name type="scientific">Rhodococcus ruber BKS 20-38</name>
    <dbReference type="NCBI Taxonomy" id="1278076"/>
    <lineage>
        <taxon>Bacteria</taxon>
        <taxon>Bacillati</taxon>
        <taxon>Actinomycetota</taxon>
        <taxon>Actinomycetes</taxon>
        <taxon>Mycobacteriales</taxon>
        <taxon>Nocardiaceae</taxon>
        <taxon>Rhodococcus</taxon>
    </lineage>
</organism>
<dbReference type="RefSeq" id="WP_003938831.1">
    <property type="nucleotide sequence ID" value="NZ_AOEX01000093.1"/>
</dbReference>
<name>M2YYE7_9NOCA</name>
<accession>M2YYE7</accession>
<comment type="caution">
    <text evidence="1">The sequence shown here is derived from an EMBL/GenBank/DDBJ whole genome shotgun (WGS) entry which is preliminary data.</text>
</comment>
<dbReference type="Pfam" id="PF23140">
    <property type="entry name" value="Gp80"/>
    <property type="match status" value="1"/>
</dbReference>